<dbReference type="OrthoDB" id="1488726at2"/>
<sequence length="465" mass="51829">MTLKKLLPFAFILIFISCKNENKGSNPAEESQKATTNTTSSDSLQTEDLEADSTKVSSSDLEADGRLLADFYLKNDKKPQFFYINNTKDTTIVSAEKTKITIRANSFVSSKSKNAVTGNIKISVKEYYKISDILLGRLSTTSNGKLLETGGMLDVNAFSENEKCDLKKGKAIEIGFPRKKEKEGMQLFSGNWKNGQINWAVAQNSLNLNQIFTKVDEPPVFPGGHEKFYKLLGNSIKLPEETISGKVYASFIVDKEGNITNVKITKGLTIGINTAVVNAFKKIPRFIPGKVNGIPVNTTYHLPVTFKGEDDDIPSQKSASFTNEFRKTDYTEKTILEEKTAVIDYYLFSSVSLGMINCDRFLNLSKNLKTDFAINFDNNSETTVSIVFHDIKSIMTNNTITNEVTFKNIPLERKITIIAIKYFNGKPFIATKETTTSATAEKNLAFQPISLQGLKSEMEKLNQIN</sequence>
<dbReference type="Pfam" id="PF03544">
    <property type="entry name" value="TonB_C"/>
    <property type="match status" value="1"/>
</dbReference>
<dbReference type="STRING" id="362418.IW19_09790"/>
<gene>
    <name evidence="3" type="ORF">IW19_09790</name>
</gene>
<evidence type="ECO:0000313" key="3">
    <source>
        <dbReference type="EMBL" id="KFF05793.1"/>
    </source>
</evidence>
<dbReference type="AlphaFoldDB" id="A0A085ZMX9"/>
<dbReference type="GO" id="GO:0055085">
    <property type="term" value="P:transmembrane transport"/>
    <property type="evidence" value="ECO:0007669"/>
    <property type="project" value="InterPro"/>
</dbReference>
<dbReference type="EMBL" id="JPRL01000001">
    <property type="protein sequence ID" value="KFF05793.1"/>
    <property type="molecule type" value="Genomic_DNA"/>
</dbReference>
<feature type="domain" description="TonB C-terminal" evidence="2">
    <location>
        <begin position="242"/>
        <end position="307"/>
    </location>
</feature>
<reference evidence="3 4" key="1">
    <citation type="submission" date="2014-07" db="EMBL/GenBank/DDBJ databases">
        <title>Genome of Flavobacterium reichenbachii LMG 25512.</title>
        <authorList>
            <person name="Stropko S.J."/>
            <person name="Pipes S.E."/>
            <person name="Newman J.D."/>
        </authorList>
    </citation>
    <scope>NUCLEOTIDE SEQUENCE [LARGE SCALE GENOMIC DNA]</scope>
    <source>
        <strain evidence="3 4">LMG 25512</strain>
    </source>
</reference>
<dbReference type="SUPFAM" id="SSF74653">
    <property type="entry name" value="TolA/TonB C-terminal domain"/>
    <property type="match status" value="1"/>
</dbReference>
<accession>A0A085ZMX9</accession>
<dbReference type="Proteomes" id="UP000028715">
    <property type="component" value="Unassembled WGS sequence"/>
</dbReference>
<dbReference type="RefSeq" id="WP_051892537.1">
    <property type="nucleotide sequence ID" value="NZ_JPRL01000001.1"/>
</dbReference>
<feature type="region of interest" description="Disordered" evidence="1">
    <location>
        <begin position="24"/>
        <end position="57"/>
    </location>
</feature>
<evidence type="ECO:0000259" key="2">
    <source>
        <dbReference type="Pfam" id="PF03544"/>
    </source>
</evidence>
<dbReference type="InterPro" id="IPR037682">
    <property type="entry name" value="TonB_C"/>
</dbReference>
<dbReference type="eggNOG" id="COG0810">
    <property type="taxonomic scope" value="Bacteria"/>
</dbReference>
<evidence type="ECO:0000256" key="1">
    <source>
        <dbReference type="SAM" id="MobiDB-lite"/>
    </source>
</evidence>
<organism evidence="3 4">
    <name type="scientific">Flavobacterium reichenbachii</name>
    <dbReference type="NCBI Taxonomy" id="362418"/>
    <lineage>
        <taxon>Bacteria</taxon>
        <taxon>Pseudomonadati</taxon>
        <taxon>Bacteroidota</taxon>
        <taxon>Flavobacteriia</taxon>
        <taxon>Flavobacteriales</taxon>
        <taxon>Flavobacteriaceae</taxon>
        <taxon>Flavobacterium</taxon>
    </lineage>
</organism>
<proteinExistence type="predicted"/>
<dbReference type="PROSITE" id="PS51257">
    <property type="entry name" value="PROKAR_LIPOPROTEIN"/>
    <property type="match status" value="1"/>
</dbReference>
<keyword evidence="4" id="KW-1185">Reference proteome</keyword>
<dbReference type="eggNOG" id="COG2885">
    <property type="taxonomic scope" value="Bacteria"/>
</dbReference>
<evidence type="ECO:0000313" key="4">
    <source>
        <dbReference type="Proteomes" id="UP000028715"/>
    </source>
</evidence>
<dbReference type="Gene3D" id="3.30.1150.10">
    <property type="match status" value="1"/>
</dbReference>
<protein>
    <recommendedName>
        <fullName evidence="2">TonB C-terminal domain-containing protein</fullName>
    </recommendedName>
</protein>
<comment type="caution">
    <text evidence="3">The sequence shown here is derived from an EMBL/GenBank/DDBJ whole genome shotgun (WGS) entry which is preliminary data.</text>
</comment>
<feature type="compositionally biased region" description="Polar residues" evidence="1">
    <location>
        <begin position="24"/>
        <end position="44"/>
    </location>
</feature>
<name>A0A085ZMX9_9FLAO</name>